<protein>
    <submittedName>
        <fullName evidence="1">Uncharacterized protein</fullName>
    </submittedName>
</protein>
<accession>A0A8J5NBX7</accession>
<gene>
    <name evidence="1" type="ORF">Hamer_G026115</name>
</gene>
<dbReference type="AlphaFoldDB" id="A0A8J5NBX7"/>
<dbReference type="EMBL" id="JAHLQT010002965">
    <property type="protein sequence ID" value="KAG7176738.1"/>
    <property type="molecule type" value="Genomic_DNA"/>
</dbReference>
<dbReference type="Proteomes" id="UP000747542">
    <property type="component" value="Unassembled WGS sequence"/>
</dbReference>
<evidence type="ECO:0000313" key="1">
    <source>
        <dbReference type="EMBL" id="KAG7176738.1"/>
    </source>
</evidence>
<sequence>MTLTTFNMIPTTKHDTYNIQHDTHNISMTQDNYGINNCRHLPPPSPSLDGGLQCLLLARPVGTPVHLCFKASCFYMKEKVLPHPVQESLLSIGGLLGPVP</sequence>
<organism evidence="1 2">
    <name type="scientific">Homarus americanus</name>
    <name type="common">American lobster</name>
    <dbReference type="NCBI Taxonomy" id="6706"/>
    <lineage>
        <taxon>Eukaryota</taxon>
        <taxon>Metazoa</taxon>
        <taxon>Ecdysozoa</taxon>
        <taxon>Arthropoda</taxon>
        <taxon>Crustacea</taxon>
        <taxon>Multicrustacea</taxon>
        <taxon>Malacostraca</taxon>
        <taxon>Eumalacostraca</taxon>
        <taxon>Eucarida</taxon>
        <taxon>Decapoda</taxon>
        <taxon>Pleocyemata</taxon>
        <taxon>Astacidea</taxon>
        <taxon>Nephropoidea</taxon>
        <taxon>Nephropidae</taxon>
        <taxon>Homarus</taxon>
    </lineage>
</organism>
<proteinExistence type="predicted"/>
<name>A0A8J5NBX7_HOMAM</name>
<reference evidence="1" key="1">
    <citation type="journal article" date="2021" name="Sci. Adv.">
        <title>The American lobster genome reveals insights on longevity, neural, and immune adaptations.</title>
        <authorList>
            <person name="Polinski J.M."/>
            <person name="Zimin A.V."/>
            <person name="Clark K.F."/>
            <person name="Kohn A.B."/>
            <person name="Sadowski N."/>
            <person name="Timp W."/>
            <person name="Ptitsyn A."/>
            <person name="Khanna P."/>
            <person name="Romanova D.Y."/>
            <person name="Williams P."/>
            <person name="Greenwood S.J."/>
            <person name="Moroz L.L."/>
            <person name="Walt D.R."/>
            <person name="Bodnar A.G."/>
        </authorList>
    </citation>
    <scope>NUCLEOTIDE SEQUENCE</scope>
    <source>
        <strain evidence="1">GMGI-L3</strain>
    </source>
</reference>
<comment type="caution">
    <text evidence="1">The sequence shown here is derived from an EMBL/GenBank/DDBJ whole genome shotgun (WGS) entry which is preliminary data.</text>
</comment>
<keyword evidence="2" id="KW-1185">Reference proteome</keyword>
<evidence type="ECO:0000313" key="2">
    <source>
        <dbReference type="Proteomes" id="UP000747542"/>
    </source>
</evidence>